<evidence type="ECO:0000313" key="2">
    <source>
        <dbReference type="EMBL" id="ABG83278.1"/>
    </source>
</evidence>
<sequence length="170" mass="20048">MEDKINKKKGYLLVDMVLALALISILFLGIGKSYSTYIKNNYYIKEKIKVAEIINSLAMELKHNISFEDLRSINSGTYKISSLKINDLINSDIKEFLRKNLILHNKNHNDLGWTINISHFDQYESIINIIYKNEKPYISENKEVKIYKFLEKSFQNLENPPQKEEEKHIY</sequence>
<keyword evidence="3" id="KW-1185">Reference proteome</keyword>
<dbReference type="AlphaFoldDB" id="A0A0H2YQX1"/>
<accession>A0A0H2YQX1</accession>
<gene>
    <name evidence="2" type="ordered locus">CPF_2095</name>
</gene>
<dbReference type="Proteomes" id="UP000001823">
    <property type="component" value="Chromosome"/>
</dbReference>
<feature type="transmembrane region" description="Helical" evidence="1">
    <location>
        <begin position="12"/>
        <end position="31"/>
    </location>
</feature>
<protein>
    <submittedName>
        <fullName evidence="2">Uncharacterized protein</fullName>
    </submittedName>
</protein>
<dbReference type="STRING" id="195103.CPF_2095"/>
<dbReference type="KEGG" id="cpf:CPF_2095"/>
<dbReference type="PaxDb" id="195103-CPF_2095"/>
<evidence type="ECO:0000313" key="3">
    <source>
        <dbReference type="Proteomes" id="UP000001823"/>
    </source>
</evidence>
<proteinExistence type="predicted"/>
<keyword evidence="1" id="KW-0472">Membrane</keyword>
<dbReference type="GeneID" id="93001624"/>
<reference evidence="2 3" key="1">
    <citation type="journal article" date="2006" name="Genome Res.">
        <title>Skewed genomic variability in strains of the toxigenic bacterial pathogen, Clostridium perfringens.</title>
        <authorList>
            <person name="Myers G.S."/>
            <person name="Rasko D.A."/>
            <person name="Cheung J.K."/>
            <person name="Ravel J."/>
            <person name="Seshadri R."/>
            <person name="Deboy R.T."/>
            <person name="Ren Q."/>
            <person name="Varga J."/>
            <person name="Awad M.M."/>
            <person name="Brinkac L.M."/>
            <person name="Daugherty S.C."/>
            <person name="Haft D.H."/>
            <person name="Dodson R.J."/>
            <person name="Madupu R."/>
            <person name="Nelson W.C."/>
            <person name="Rosovitz M.J."/>
            <person name="Sullivan S.A."/>
            <person name="Khouri H."/>
            <person name="Dimitrov G.I."/>
            <person name="Watkins K.L."/>
            <person name="Mulligan S."/>
            <person name="Benton J."/>
            <person name="Radune D."/>
            <person name="Fisher D.J."/>
            <person name="Atkins H.S."/>
            <person name="Hiscox T."/>
            <person name="Jost B.H."/>
            <person name="Billington S.J."/>
            <person name="Songer J.G."/>
            <person name="McClane B.A."/>
            <person name="Titball R.W."/>
            <person name="Rood J.I."/>
            <person name="Melville S.B."/>
            <person name="Paulsen I.T."/>
        </authorList>
    </citation>
    <scope>NUCLEOTIDE SEQUENCE [LARGE SCALE GENOMIC DNA]</scope>
    <source>
        <strain evidence="3">ATCC 13124 / DSM 756 / JCM 1290 / NCIMB 6125 / NCTC 8237 / S 107 / Type A</strain>
    </source>
</reference>
<dbReference type="RefSeq" id="WP_003458656.1">
    <property type="nucleotide sequence ID" value="NC_008261.1"/>
</dbReference>
<name>A0A0H2YQX1_CLOP1</name>
<keyword evidence="1" id="KW-1133">Transmembrane helix</keyword>
<keyword evidence="1" id="KW-0812">Transmembrane</keyword>
<organism evidence="2 3">
    <name type="scientific">Clostridium perfringens (strain ATCC 13124 / DSM 756 / JCM 1290 / NCIMB 6125 / NCTC 8237 / Type A)</name>
    <dbReference type="NCBI Taxonomy" id="195103"/>
    <lineage>
        <taxon>Bacteria</taxon>
        <taxon>Bacillati</taxon>
        <taxon>Bacillota</taxon>
        <taxon>Clostridia</taxon>
        <taxon>Eubacteriales</taxon>
        <taxon>Clostridiaceae</taxon>
        <taxon>Clostridium</taxon>
    </lineage>
</organism>
<dbReference type="HOGENOM" id="CLU_1568015_0_0_9"/>
<evidence type="ECO:0000256" key="1">
    <source>
        <dbReference type="SAM" id="Phobius"/>
    </source>
</evidence>
<dbReference type="EMBL" id="CP000246">
    <property type="protein sequence ID" value="ABG83278.1"/>
    <property type="molecule type" value="Genomic_DNA"/>
</dbReference>